<accession>A0ABD1IXZ0</accession>
<evidence type="ECO:0000256" key="3">
    <source>
        <dbReference type="ARBA" id="ARBA00022837"/>
    </source>
</evidence>
<keyword evidence="1" id="KW-0732">Signal</keyword>
<comment type="caution">
    <text evidence="5">The sequence shown here is derived from an EMBL/GenBank/DDBJ whole genome shotgun (WGS) entry which is preliminary data.</text>
</comment>
<gene>
    <name evidence="5" type="ORF">ACEWY4_025567</name>
</gene>
<evidence type="ECO:0000256" key="1">
    <source>
        <dbReference type="ARBA" id="ARBA00022729"/>
    </source>
</evidence>
<evidence type="ECO:0000313" key="6">
    <source>
        <dbReference type="Proteomes" id="UP001591681"/>
    </source>
</evidence>
<evidence type="ECO:0000313" key="5">
    <source>
        <dbReference type="EMBL" id="KAL2079823.1"/>
    </source>
</evidence>
<dbReference type="InterPro" id="IPR003609">
    <property type="entry name" value="Pan_app"/>
</dbReference>
<dbReference type="PANTHER" id="PTHR46682">
    <property type="entry name" value="ADHESION G-PROTEIN COUPLED RECEPTOR V1"/>
    <property type="match status" value="1"/>
</dbReference>
<dbReference type="AlphaFoldDB" id="A0ABD1IXZ0"/>
<sequence>MKGHDLLLYYDPPIRDFSLSATARLISVKPSQDPLSTCAEICLKEKYCMAFSFTNISTNSVSCAWMNDSTVDLKPDHQTITYIKNTTSVMLLLSSQAIPGADYIPVTSQTAIMADGSAEANFSVSILTDSLAEMDESFNIHILRVSLVNMTVEDENLPTVGYPDFALVTISLNGDAFGVFILYILNPEATQDGQYLEVTEKPEQTVLLVIERTGGSLGKVTVEWKYVGGSASPNLDFSVTGEKLVFADGDVKKTIRFTITDDKEAEGNETLIISLVNAEGGSRIRPGSDSVTILILANDFAAGVVGFSNTSRSVTTRRGDKLTLHVDRTPPGIGSVTVYWRITGASVSLTFTDASGQLFLPEVN</sequence>
<keyword evidence="3" id="KW-0106">Calcium</keyword>
<dbReference type="EMBL" id="JBHFQA010000022">
    <property type="protein sequence ID" value="KAL2079823.1"/>
    <property type="molecule type" value="Genomic_DNA"/>
</dbReference>
<organism evidence="5 6">
    <name type="scientific">Coilia grayii</name>
    <name type="common">Gray's grenadier anchovy</name>
    <dbReference type="NCBI Taxonomy" id="363190"/>
    <lineage>
        <taxon>Eukaryota</taxon>
        <taxon>Metazoa</taxon>
        <taxon>Chordata</taxon>
        <taxon>Craniata</taxon>
        <taxon>Vertebrata</taxon>
        <taxon>Euteleostomi</taxon>
        <taxon>Actinopterygii</taxon>
        <taxon>Neopterygii</taxon>
        <taxon>Teleostei</taxon>
        <taxon>Clupei</taxon>
        <taxon>Clupeiformes</taxon>
        <taxon>Clupeoidei</taxon>
        <taxon>Engraulidae</taxon>
        <taxon>Coilinae</taxon>
        <taxon>Coilia</taxon>
    </lineage>
</organism>
<dbReference type="PANTHER" id="PTHR46682:SF1">
    <property type="entry name" value="ADHESION G-PROTEIN COUPLED RECEPTOR V1"/>
    <property type="match status" value="1"/>
</dbReference>
<proteinExistence type="predicted"/>
<feature type="domain" description="Calx-beta" evidence="4">
    <location>
        <begin position="166"/>
        <end position="276"/>
    </location>
</feature>
<dbReference type="Gene3D" id="2.60.40.2030">
    <property type="match status" value="2"/>
</dbReference>
<reference evidence="5 6" key="1">
    <citation type="submission" date="2024-09" db="EMBL/GenBank/DDBJ databases">
        <title>A chromosome-level genome assembly of Gray's grenadier anchovy, Coilia grayii.</title>
        <authorList>
            <person name="Fu Z."/>
        </authorList>
    </citation>
    <scope>NUCLEOTIDE SEQUENCE [LARGE SCALE GENOMIC DNA]</scope>
    <source>
        <strain evidence="5">G4</strain>
        <tissue evidence="5">Muscle</tissue>
    </source>
</reference>
<dbReference type="InterPro" id="IPR003644">
    <property type="entry name" value="Calx_beta"/>
</dbReference>
<dbReference type="InterPro" id="IPR026919">
    <property type="entry name" value="ADGRV1"/>
</dbReference>
<dbReference type="InterPro" id="IPR038081">
    <property type="entry name" value="CalX-like_sf"/>
</dbReference>
<dbReference type="Proteomes" id="UP001591681">
    <property type="component" value="Unassembled WGS sequence"/>
</dbReference>
<dbReference type="SUPFAM" id="SSF141072">
    <property type="entry name" value="CalX-like"/>
    <property type="match status" value="2"/>
</dbReference>
<name>A0ABD1IXZ0_9TELE</name>
<dbReference type="Pfam" id="PF00024">
    <property type="entry name" value="PAN_1"/>
    <property type="match status" value="1"/>
</dbReference>
<keyword evidence="6" id="KW-1185">Reference proteome</keyword>
<evidence type="ECO:0000259" key="4">
    <source>
        <dbReference type="SMART" id="SM00237"/>
    </source>
</evidence>
<protein>
    <recommendedName>
        <fullName evidence="4">Calx-beta domain-containing protein</fullName>
    </recommendedName>
</protein>
<keyword evidence="2" id="KW-0677">Repeat</keyword>
<dbReference type="Pfam" id="PF03160">
    <property type="entry name" value="Calx-beta"/>
    <property type="match status" value="2"/>
</dbReference>
<dbReference type="FunFam" id="2.60.40.2030:FF:000017">
    <property type="entry name" value="Adhesion G protein-coupled receptor V1"/>
    <property type="match status" value="1"/>
</dbReference>
<dbReference type="SMART" id="SM00237">
    <property type="entry name" value="Calx_beta"/>
    <property type="match status" value="1"/>
</dbReference>
<evidence type="ECO:0000256" key="2">
    <source>
        <dbReference type="ARBA" id="ARBA00022737"/>
    </source>
</evidence>